<protein>
    <recommendedName>
        <fullName evidence="4">H-NS histone family protein</fullName>
    </recommendedName>
</protein>
<organism evidence="2 3">
    <name type="scientific">Lutimaribacter pacificus</name>
    <dbReference type="NCBI Taxonomy" id="391948"/>
    <lineage>
        <taxon>Bacteria</taxon>
        <taxon>Pseudomonadati</taxon>
        <taxon>Pseudomonadota</taxon>
        <taxon>Alphaproteobacteria</taxon>
        <taxon>Rhodobacterales</taxon>
        <taxon>Roseobacteraceae</taxon>
        <taxon>Lutimaribacter</taxon>
    </lineage>
</organism>
<feature type="compositionally biased region" description="Basic residues" evidence="1">
    <location>
        <begin position="73"/>
        <end position="82"/>
    </location>
</feature>
<evidence type="ECO:0000313" key="3">
    <source>
        <dbReference type="Proteomes" id="UP000324252"/>
    </source>
</evidence>
<accession>A0A1H0NZX1</accession>
<dbReference type="Proteomes" id="UP000324252">
    <property type="component" value="Unassembled WGS sequence"/>
</dbReference>
<sequence length="82" mass="9258">MHEQTQHTPNPTPQPIDTKALDQASDDALHDLIGKAQALLTQRENSRKREAIFKIKELAKAHGLDVTIEPTKRGRGRPRKKD</sequence>
<keyword evidence="3" id="KW-1185">Reference proteome</keyword>
<name>A0A1H0NZX1_9RHOB</name>
<dbReference type="AlphaFoldDB" id="A0A1H0NZX1"/>
<dbReference type="EMBL" id="FQZZ01000015">
    <property type="protein sequence ID" value="SHK97265.1"/>
    <property type="molecule type" value="Genomic_DNA"/>
</dbReference>
<evidence type="ECO:0008006" key="4">
    <source>
        <dbReference type="Google" id="ProtNLM"/>
    </source>
</evidence>
<dbReference type="OrthoDB" id="7868398at2"/>
<feature type="region of interest" description="Disordered" evidence="1">
    <location>
        <begin position="63"/>
        <end position="82"/>
    </location>
</feature>
<evidence type="ECO:0000313" key="2">
    <source>
        <dbReference type="EMBL" id="SHK97265.1"/>
    </source>
</evidence>
<evidence type="ECO:0000256" key="1">
    <source>
        <dbReference type="SAM" id="MobiDB-lite"/>
    </source>
</evidence>
<proteinExistence type="predicted"/>
<dbReference type="RefSeq" id="WP_149789772.1">
    <property type="nucleotide sequence ID" value="NZ_FNIO01000015.1"/>
</dbReference>
<gene>
    <name evidence="2" type="ORF">SAMN05444142_1154</name>
</gene>
<reference evidence="2 3" key="1">
    <citation type="submission" date="2016-11" db="EMBL/GenBank/DDBJ databases">
        <authorList>
            <person name="Varghese N."/>
            <person name="Submissions S."/>
        </authorList>
    </citation>
    <scope>NUCLEOTIDE SEQUENCE [LARGE SCALE GENOMIC DNA]</scope>
    <source>
        <strain evidence="2 3">DSM 29620</strain>
    </source>
</reference>